<dbReference type="PROSITE" id="PS51819">
    <property type="entry name" value="VOC"/>
    <property type="match status" value="1"/>
</dbReference>
<dbReference type="PANTHER" id="PTHR21366">
    <property type="entry name" value="GLYOXALASE FAMILY PROTEIN"/>
    <property type="match status" value="1"/>
</dbReference>
<dbReference type="PANTHER" id="PTHR21366:SF14">
    <property type="entry name" value="GLYOXALASE DOMAIN-CONTAINING PROTEIN 5"/>
    <property type="match status" value="1"/>
</dbReference>
<proteinExistence type="predicted"/>
<protein>
    <submittedName>
        <fullName evidence="3">Glutathione transferase</fullName>
        <ecNumber evidence="3">2.5.1.18</ecNumber>
    </submittedName>
</protein>
<feature type="domain" description="VOC" evidence="2">
    <location>
        <begin position="23"/>
        <end position="131"/>
    </location>
</feature>
<name>F2JUW0_MARM1</name>
<dbReference type="InterPro" id="IPR004360">
    <property type="entry name" value="Glyas_Fos-R_dOase_dom"/>
</dbReference>
<reference evidence="3 4" key="1">
    <citation type="journal article" date="2012" name="Stand. Genomic Sci.">
        <title>Complete genome sequence of the melanogenic marine bacterium Marinomonas mediterranea type strain (MMB-1(T)).</title>
        <authorList>
            <person name="Lucas-Elio P."/>
            <person name="Goodwin L."/>
            <person name="Woyke T."/>
            <person name="Pitluck S."/>
            <person name="Nolan M."/>
            <person name="Kyrpides N.C."/>
            <person name="Detter J.C."/>
            <person name="Copeland A."/>
            <person name="Teshima H."/>
            <person name="Bruce D."/>
            <person name="Detter C."/>
            <person name="Tapia R."/>
            <person name="Han S."/>
            <person name="Land M.L."/>
            <person name="Ivanova N."/>
            <person name="Mikhailova N."/>
            <person name="Johnston A.W."/>
            <person name="Sanchez-Amat A."/>
        </authorList>
    </citation>
    <scope>NUCLEOTIDE SEQUENCE [LARGE SCALE GENOMIC DNA]</scope>
    <source>
        <strain evidence="4">ATCC 700492 / JCM 21426 / NBRC 103028 / MMB-1</strain>
    </source>
</reference>
<dbReference type="eggNOG" id="COG0346">
    <property type="taxonomic scope" value="Bacteria"/>
</dbReference>
<dbReference type="PROSITE" id="PS00934">
    <property type="entry name" value="GLYOXALASE_I_1"/>
    <property type="match status" value="1"/>
</dbReference>
<dbReference type="Gene3D" id="3.10.180.10">
    <property type="entry name" value="2,3-Dihydroxybiphenyl 1,2-Dioxygenase, domain 1"/>
    <property type="match status" value="1"/>
</dbReference>
<dbReference type="Proteomes" id="UP000001062">
    <property type="component" value="Chromosome"/>
</dbReference>
<dbReference type="InterPro" id="IPR018146">
    <property type="entry name" value="Glyoxalase_1_CS"/>
</dbReference>
<dbReference type="GO" id="GO:0046872">
    <property type="term" value="F:metal ion binding"/>
    <property type="evidence" value="ECO:0007669"/>
    <property type="project" value="UniProtKB-KW"/>
</dbReference>
<accession>F2JUW0</accession>
<dbReference type="InterPro" id="IPR029068">
    <property type="entry name" value="Glyas_Bleomycin-R_OHBP_Dase"/>
</dbReference>
<evidence type="ECO:0000313" key="4">
    <source>
        <dbReference type="Proteomes" id="UP000001062"/>
    </source>
</evidence>
<evidence type="ECO:0000259" key="2">
    <source>
        <dbReference type="PROSITE" id="PS51819"/>
    </source>
</evidence>
<keyword evidence="3" id="KW-0808">Transferase</keyword>
<dbReference type="InterPro" id="IPR037523">
    <property type="entry name" value="VOC_core"/>
</dbReference>
<dbReference type="HOGENOM" id="CLU_121356_0_0_6"/>
<dbReference type="STRING" id="717774.Marme_2376"/>
<sequence>MIKKAYLVTTNLKNAEEFYVVSGLNHITLSVSDLARSLTFYVDLLGMKGHVKWDKGAYLSCGDLWLCLYCDDVSPAGDYTHIAFNVQEADFTTCRDKLRQAGVTEWKVNSSEGDSVYFLDPDGHKLEIHSGNLMSRLESLKEAPYSGLVWL</sequence>
<keyword evidence="4" id="KW-1185">Reference proteome</keyword>
<dbReference type="GO" id="GO:0004462">
    <property type="term" value="F:lactoylglutathione lyase activity"/>
    <property type="evidence" value="ECO:0007669"/>
    <property type="project" value="InterPro"/>
</dbReference>
<dbReference type="AlphaFoldDB" id="F2JUW0"/>
<gene>
    <name evidence="3" type="ordered locus">Marme_2376</name>
</gene>
<dbReference type="CDD" id="cd07244">
    <property type="entry name" value="FosA"/>
    <property type="match status" value="1"/>
</dbReference>
<dbReference type="NCBIfam" id="NF000496">
    <property type="entry name" value="Fos_GSH"/>
    <property type="match status" value="1"/>
</dbReference>
<keyword evidence="1" id="KW-0479">Metal-binding</keyword>
<evidence type="ECO:0000313" key="3">
    <source>
        <dbReference type="EMBL" id="ADZ91614.1"/>
    </source>
</evidence>
<dbReference type="KEGG" id="mme:Marme_2376"/>
<dbReference type="EC" id="2.5.1.18" evidence="3"/>
<dbReference type="InterPro" id="IPR050383">
    <property type="entry name" value="GlyoxalaseI/FosfomycinResist"/>
</dbReference>
<dbReference type="EMBL" id="CP002583">
    <property type="protein sequence ID" value="ADZ91614.1"/>
    <property type="molecule type" value="Genomic_DNA"/>
</dbReference>
<dbReference type="Pfam" id="PF00903">
    <property type="entry name" value="Glyoxalase"/>
    <property type="match status" value="1"/>
</dbReference>
<dbReference type="SUPFAM" id="SSF54593">
    <property type="entry name" value="Glyoxalase/Bleomycin resistance protein/Dihydroxybiphenyl dioxygenase"/>
    <property type="match status" value="1"/>
</dbReference>
<dbReference type="PATRIC" id="fig|717774.3.peg.2455"/>
<dbReference type="GO" id="GO:0004364">
    <property type="term" value="F:glutathione transferase activity"/>
    <property type="evidence" value="ECO:0007669"/>
    <property type="project" value="UniProtKB-EC"/>
</dbReference>
<evidence type="ECO:0000256" key="1">
    <source>
        <dbReference type="ARBA" id="ARBA00022723"/>
    </source>
</evidence>
<organism evidence="3 4">
    <name type="scientific">Marinomonas mediterranea (strain ATCC 700492 / JCM 21426 / NBRC 103028 / MMB-1)</name>
    <dbReference type="NCBI Taxonomy" id="717774"/>
    <lineage>
        <taxon>Bacteria</taxon>
        <taxon>Pseudomonadati</taxon>
        <taxon>Pseudomonadota</taxon>
        <taxon>Gammaproteobacteria</taxon>
        <taxon>Oceanospirillales</taxon>
        <taxon>Oceanospirillaceae</taxon>
        <taxon>Marinomonas</taxon>
    </lineage>
</organism>